<evidence type="ECO:0000313" key="2">
    <source>
        <dbReference type="Proteomes" id="UP000034507"/>
    </source>
</evidence>
<dbReference type="Proteomes" id="UP000034507">
    <property type="component" value="Unassembled WGS sequence"/>
</dbReference>
<comment type="caution">
    <text evidence="1">The sequence shown here is derived from an EMBL/GenBank/DDBJ whole genome shotgun (WGS) entry which is preliminary data.</text>
</comment>
<dbReference type="AlphaFoldDB" id="A0A0G0ZDJ3"/>
<sequence>MIDTKLKKIIEDYQKIPNAPFAQKHTSQYIKNTLDSAHIRYEENEYVILVEPQVLIGRKKLLIMAHTDHPGIVLENDKRGQLLGLVGTKNIIEYLDENDIKVRVYNPAGEFIGNAKIDKIIPGPKQELWVKADFEVPRNSIGMLDIFPFDETDTTLNLYNADDGLMVSILLYLLTSKLIGNTYDVFLAFMKHEEVHQVSSWWLTRTNYINLTTDDYVLNLECLKTESIDSEKYGAVDYNGGPVLQLSNTGCLFGYKNPGPNKLELTLRQIAHTSSLKLQVGVIKDSCDSRPFTQFELTPNICTLTIPNIYKHNGADDGIIRSEEIKKADVVTCVELLTSLTSLESSQGIVLESVSEKLKNENAVTDEVLLKRKAKLNNRLDIAYKSVVKRNYFYPQSVTDKLMDFVLKTISYLRYFTD</sequence>
<organism evidence="1 2">
    <name type="scientific">candidate division WWE3 bacterium GW2011_GWC1_41_7</name>
    <dbReference type="NCBI Taxonomy" id="1619119"/>
    <lineage>
        <taxon>Bacteria</taxon>
        <taxon>Katanobacteria</taxon>
    </lineage>
</organism>
<evidence type="ECO:0000313" key="1">
    <source>
        <dbReference type="EMBL" id="KKS20101.1"/>
    </source>
</evidence>
<name>A0A0G0ZDJ3_UNCKA</name>
<protein>
    <submittedName>
        <fullName evidence="1">Uncharacterized protein</fullName>
    </submittedName>
</protein>
<dbReference type="SUPFAM" id="SSF53187">
    <property type="entry name" value="Zn-dependent exopeptidases"/>
    <property type="match status" value="1"/>
</dbReference>
<accession>A0A0G0ZDJ3</accession>
<dbReference type="EMBL" id="LCBX01000032">
    <property type="protein sequence ID" value="KKS20101.1"/>
    <property type="molecule type" value="Genomic_DNA"/>
</dbReference>
<dbReference type="Gene3D" id="3.40.630.10">
    <property type="entry name" value="Zn peptidases"/>
    <property type="match status" value="1"/>
</dbReference>
<gene>
    <name evidence="1" type="ORF">UU77_C0032G0006</name>
</gene>
<reference evidence="1 2" key="1">
    <citation type="journal article" date="2015" name="Nature">
        <title>rRNA introns, odd ribosomes, and small enigmatic genomes across a large radiation of phyla.</title>
        <authorList>
            <person name="Brown C.T."/>
            <person name="Hug L.A."/>
            <person name="Thomas B.C."/>
            <person name="Sharon I."/>
            <person name="Castelle C.J."/>
            <person name="Singh A."/>
            <person name="Wilkins M.J."/>
            <person name="Williams K.H."/>
            <person name="Banfield J.F."/>
        </authorList>
    </citation>
    <scope>NUCLEOTIDE SEQUENCE [LARGE SCALE GENOMIC DNA]</scope>
</reference>
<proteinExistence type="predicted"/>